<feature type="transmembrane region" description="Helical" evidence="1">
    <location>
        <begin position="20"/>
        <end position="43"/>
    </location>
</feature>
<dbReference type="PANTHER" id="PTHR39430:SF1">
    <property type="entry name" value="PROTEASE"/>
    <property type="match status" value="1"/>
</dbReference>
<proteinExistence type="predicted"/>
<protein>
    <recommendedName>
        <fullName evidence="2">CAAX prenyl protease 2/Lysostaphin resistance protein A-like domain-containing protein</fullName>
    </recommendedName>
</protein>
<organism evidence="3 4">
    <name type="scientific">Paenibacillus prosopidis</name>
    <dbReference type="NCBI Taxonomy" id="630520"/>
    <lineage>
        <taxon>Bacteria</taxon>
        <taxon>Bacillati</taxon>
        <taxon>Bacillota</taxon>
        <taxon>Bacilli</taxon>
        <taxon>Bacillales</taxon>
        <taxon>Paenibacillaceae</taxon>
        <taxon>Paenibacillus</taxon>
    </lineage>
</organism>
<evidence type="ECO:0000313" key="4">
    <source>
        <dbReference type="Proteomes" id="UP000252415"/>
    </source>
</evidence>
<dbReference type="GO" id="GO:0080120">
    <property type="term" value="P:CAAX-box protein maturation"/>
    <property type="evidence" value="ECO:0007669"/>
    <property type="project" value="UniProtKB-ARBA"/>
</dbReference>
<feature type="transmembrane region" description="Helical" evidence="1">
    <location>
        <begin position="128"/>
        <end position="146"/>
    </location>
</feature>
<dbReference type="Pfam" id="PF02517">
    <property type="entry name" value="Rce1-like"/>
    <property type="match status" value="1"/>
</dbReference>
<accession>A0A368VIT1</accession>
<dbReference type="EMBL" id="QPJD01000031">
    <property type="protein sequence ID" value="RCW40602.1"/>
    <property type="molecule type" value="Genomic_DNA"/>
</dbReference>
<feature type="transmembrane region" description="Helical" evidence="1">
    <location>
        <begin position="230"/>
        <end position="254"/>
    </location>
</feature>
<dbReference type="OrthoDB" id="324900at2"/>
<keyword evidence="1" id="KW-0812">Transmembrane</keyword>
<dbReference type="PANTHER" id="PTHR39430">
    <property type="entry name" value="MEMBRANE-ASSOCIATED PROTEASE-RELATED"/>
    <property type="match status" value="1"/>
</dbReference>
<feature type="transmembrane region" description="Helical" evidence="1">
    <location>
        <begin position="266"/>
        <end position="283"/>
    </location>
</feature>
<name>A0A368VIT1_9BACL</name>
<keyword evidence="1" id="KW-0472">Membrane</keyword>
<feature type="transmembrane region" description="Helical" evidence="1">
    <location>
        <begin position="95"/>
        <end position="116"/>
    </location>
</feature>
<feature type="transmembrane region" description="Helical" evidence="1">
    <location>
        <begin position="191"/>
        <end position="209"/>
    </location>
</feature>
<reference evidence="3 4" key="1">
    <citation type="submission" date="2018-07" db="EMBL/GenBank/DDBJ databases">
        <title>Genomic Encyclopedia of Type Strains, Phase III (KMG-III): the genomes of soil and plant-associated and newly described type strains.</title>
        <authorList>
            <person name="Whitman W."/>
        </authorList>
    </citation>
    <scope>NUCLEOTIDE SEQUENCE [LARGE SCALE GENOMIC DNA]</scope>
    <source>
        <strain evidence="3 4">CECT 7506</strain>
    </source>
</reference>
<dbReference type="InterPro" id="IPR003675">
    <property type="entry name" value="Rce1/LyrA-like_dom"/>
</dbReference>
<feature type="transmembrane region" description="Helical" evidence="1">
    <location>
        <begin position="158"/>
        <end position="179"/>
    </location>
</feature>
<gene>
    <name evidence="3" type="ORF">DFP97_13110</name>
</gene>
<keyword evidence="4" id="KW-1185">Reference proteome</keyword>
<dbReference type="GO" id="GO:0004175">
    <property type="term" value="F:endopeptidase activity"/>
    <property type="evidence" value="ECO:0007669"/>
    <property type="project" value="UniProtKB-ARBA"/>
</dbReference>
<evidence type="ECO:0000256" key="1">
    <source>
        <dbReference type="SAM" id="Phobius"/>
    </source>
</evidence>
<evidence type="ECO:0000259" key="2">
    <source>
        <dbReference type="Pfam" id="PF02517"/>
    </source>
</evidence>
<feature type="domain" description="CAAX prenyl protease 2/Lysostaphin resistance protein A-like" evidence="2">
    <location>
        <begin position="132"/>
        <end position="226"/>
    </location>
</feature>
<comment type="caution">
    <text evidence="3">The sequence shown here is derived from an EMBL/GenBank/DDBJ whole genome shotgun (WGS) entry which is preliminary data.</text>
</comment>
<evidence type="ECO:0000313" key="3">
    <source>
        <dbReference type="EMBL" id="RCW40602.1"/>
    </source>
</evidence>
<keyword evidence="1" id="KW-1133">Transmembrane helix</keyword>
<feature type="transmembrane region" description="Helical" evidence="1">
    <location>
        <begin position="55"/>
        <end position="75"/>
    </location>
</feature>
<dbReference type="AlphaFoldDB" id="A0A368VIT1"/>
<sequence>MNKEWNFIKNIASIIGKLLLMMAIVFVLIIILFLIYFIAAGLSVSDLEAAVDNKWLIYSQIVAFTAAAFGMYALFERKKGWPLGLKQPNGALWAVHGLLAGAILMTVSSVLIWVLGGIEWQWIGFNQAVLRSLLDGLILFTCVAVYEEILSRGYIQGLVKYHYGQTSAIIVSSILFAVMHGLNPGTFDSPFPIINLLLAGILLGLSRELSGGLWMPIGLHLTWNYFQGHIYGFSVSGTAPVPSVLDAVAAGPALLSGGSFGVEGSFISTLVTMIGIIAVYFFYRKKGADQ</sequence>
<dbReference type="Proteomes" id="UP000252415">
    <property type="component" value="Unassembled WGS sequence"/>
</dbReference>